<protein>
    <submittedName>
        <fullName evidence="1">Uncharacterized protein</fullName>
    </submittedName>
</protein>
<accession>A0AAD3N9G4</accession>
<evidence type="ECO:0000313" key="1">
    <source>
        <dbReference type="EMBL" id="GLD67944.1"/>
    </source>
</evidence>
<evidence type="ECO:0000313" key="2">
    <source>
        <dbReference type="Proteomes" id="UP001279410"/>
    </source>
</evidence>
<organism evidence="1 2">
    <name type="scientific">Lates japonicus</name>
    <name type="common">Japanese lates</name>
    <dbReference type="NCBI Taxonomy" id="270547"/>
    <lineage>
        <taxon>Eukaryota</taxon>
        <taxon>Metazoa</taxon>
        <taxon>Chordata</taxon>
        <taxon>Craniata</taxon>
        <taxon>Vertebrata</taxon>
        <taxon>Euteleostomi</taxon>
        <taxon>Actinopterygii</taxon>
        <taxon>Neopterygii</taxon>
        <taxon>Teleostei</taxon>
        <taxon>Neoteleostei</taxon>
        <taxon>Acanthomorphata</taxon>
        <taxon>Carangaria</taxon>
        <taxon>Carangaria incertae sedis</taxon>
        <taxon>Centropomidae</taxon>
        <taxon>Lates</taxon>
    </lineage>
</organism>
<name>A0AAD3N9G4_LATJO</name>
<keyword evidence="2" id="KW-1185">Reference proteome</keyword>
<comment type="caution">
    <text evidence="1">The sequence shown here is derived from an EMBL/GenBank/DDBJ whole genome shotgun (WGS) entry which is preliminary data.</text>
</comment>
<dbReference type="EMBL" id="BRZM01000122">
    <property type="protein sequence ID" value="GLD67944.1"/>
    <property type="molecule type" value="Genomic_DNA"/>
</dbReference>
<reference evidence="1" key="1">
    <citation type="submission" date="2022-08" db="EMBL/GenBank/DDBJ databases">
        <title>Genome sequencing of akame (Lates japonicus).</title>
        <authorList>
            <person name="Hashiguchi Y."/>
            <person name="Takahashi H."/>
        </authorList>
    </citation>
    <scope>NUCLEOTIDE SEQUENCE</scope>
    <source>
        <strain evidence="1">Kochi</strain>
    </source>
</reference>
<proteinExistence type="predicted"/>
<gene>
    <name evidence="1" type="ORF">AKAME5_001926700</name>
</gene>
<dbReference type="Proteomes" id="UP001279410">
    <property type="component" value="Unassembled WGS sequence"/>
</dbReference>
<sequence length="133" mass="14977">MVLCNQAGGDLNCCCVNWELLHYSAAAATAQTITVNQRKNHFYRRERHMSASFLERILLKRSSPSFVLAAIREIYKVCDQSDYTQFDREETQLILCTLTEFLSSGSDIALLSLSALSVSAFTQHTGDVIHLEQ</sequence>
<dbReference type="AlphaFoldDB" id="A0AAD3N9G4"/>